<reference evidence="2 3" key="2">
    <citation type="submission" date="2008-10" db="EMBL/GenBank/DDBJ databases">
        <authorList>
            <person name="Fulton L."/>
            <person name="Clifton S."/>
            <person name="Fulton B."/>
            <person name="Xu J."/>
            <person name="Minx P."/>
            <person name="Pepin K.H."/>
            <person name="Johnson M."/>
            <person name="Bhonagiri V."/>
            <person name="Nash W.E."/>
            <person name="Mardis E.R."/>
            <person name="Wilson R.K."/>
        </authorList>
    </citation>
    <scope>NUCLEOTIDE SEQUENCE [LARGE SCALE GENOMIC DNA]</scope>
    <source>
        <strain evidence="2 3">DSM 30120</strain>
    </source>
</reference>
<reference evidence="2 3" key="1">
    <citation type="submission" date="2008-10" db="EMBL/GenBank/DDBJ databases">
        <title>Draft genome sequence of Providencia alcalifaciens (DSM 30120).</title>
        <authorList>
            <person name="Sudarsanam P."/>
            <person name="Ley R."/>
            <person name="Guruge J."/>
            <person name="Turnbaugh P.J."/>
            <person name="Mahowald M."/>
            <person name="Liep D."/>
            <person name="Gordon J."/>
        </authorList>
    </citation>
    <scope>NUCLEOTIDE SEQUENCE [LARGE SCALE GENOMIC DNA]</scope>
    <source>
        <strain evidence="2 3">DSM 30120</strain>
    </source>
</reference>
<dbReference type="PROSITE" id="PS50995">
    <property type="entry name" value="HTH_MARR_2"/>
    <property type="match status" value="1"/>
</dbReference>
<dbReference type="GO" id="GO:0006950">
    <property type="term" value="P:response to stress"/>
    <property type="evidence" value="ECO:0007669"/>
    <property type="project" value="TreeGrafter"/>
</dbReference>
<evidence type="ECO:0000313" key="3">
    <source>
        <dbReference type="Proteomes" id="UP000003729"/>
    </source>
</evidence>
<evidence type="ECO:0000259" key="1">
    <source>
        <dbReference type="PROSITE" id="PS50995"/>
    </source>
</evidence>
<feature type="domain" description="HTH marR-type" evidence="1">
    <location>
        <begin position="35"/>
        <end position="169"/>
    </location>
</feature>
<dbReference type="EMBL" id="ABXW01000019">
    <property type="protein sequence ID" value="EEB46588.1"/>
    <property type="molecule type" value="Genomic_DNA"/>
</dbReference>
<proteinExistence type="predicted"/>
<comment type="caution">
    <text evidence="2">The sequence shown here is derived from an EMBL/GenBank/DDBJ whole genome shotgun (WGS) entry which is preliminary data.</text>
</comment>
<dbReference type="SMART" id="SM00347">
    <property type="entry name" value="HTH_MARR"/>
    <property type="match status" value="1"/>
</dbReference>
<dbReference type="Pfam" id="PF01047">
    <property type="entry name" value="MarR"/>
    <property type="match status" value="1"/>
</dbReference>
<dbReference type="AlphaFoldDB" id="B6XD90"/>
<sequence length="176" mass="19549">MLRVRFPSATLLASNVIKPEAKKEELMPKSKVFVDNYLPALLGQAWMLVSSEFHAVVEANGLSVLEWRVLSTLANNGSMGITELSQKTVSKQPTITRVLQRLEQQGHVIRHNNHSGSDRRVTLVSVTSSGVELVEGLLVAAEEHERQVLAPLGARKSKMLKQVLQELIDRHSPEIK</sequence>
<protein>
    <submittedName>
        <fullName evidence="2">Transcriptional regulator, MarR family</fullName>
    </submittedName>
</protein>
<dbReference type="SUPFAM" id="SSF46785">
    <property type="entry name" value="Winged helix' DNA-binding domain"/>
    <property type="match status" value="1"/>
</dbReference>
<dbReference type="eggNOG" id="COG1846">
    <property type="taxonomic scope" value="Bacteria"/>
</dbReference>
<dbReference type="InterPro" id="IPR036388">
    <property type="entry name" value="WH-like_DNA-bd_sf"/>
</dbReference>
<dbReference type="PANTHER" id="PTHR33164">
    <property type="entry name" value="TRANSCRIPTIONAL REGULATOR, MARR FAMILY"/>
    <property type="match status" value="1"/>
</dbReference>
<accession>B6XD90</accession>
<dbReference type="PANTHER" id="PTHR33164:SF43">
    <property type="entry name" value="HTH-TYPE TRANSCRIPTIONAL REPRESSOR YETL"/>
    <property type="match status" value="1"/>
</dbReference>
<dbReference type="GO" id="GO:0003700">
    <property type="term" value="F:DNA-binding transcription factor activity"/>
    <property type="evidence" value="ECO:0007669"/>
    <property type="project" value="InterPro"/>
</dbReference>
<dbReference type="InterPro" id="IPR039422">
    <property type="entry name" value="MarR/SlyA-like"/>
</dbReference>
<dbReference type="InterPro" id="IPR000835">
    <property type="entry name" value="HTH_MarR-typ"/>
</dbReference>
<dbReference type="InterPro" id="IPR036390">
    <property type="entry name" value="WH_DNA-bd_sf"/>
</dbReference>
<evidence type="ECO:0000313" key="2">
    <source>
        <dbReference type="EMBL" id="EEB46588.1"/>
    </source>
</evidence>
<organism evidence="2 3">
    <name type="scientific">Providencia alcalifaciens DSM 30120</name>
    <dbReference type="NCBI Taxonomy" id="520999"/>
    <lineage>
        <taxon>Bacteria</taxon>
        <taxon>Pseudomonadati</taxon>
        <taxon>Pseudomonadota</taxon>
        <taxon>Gammaproteobacteria</taxon>
        <taxon>Enterobacterales</taxon>
        <taxon>Morganellaceae</taxon>
        <taxon>Providencia</taxon>
    </lineage>
</organism>
<dbReference type="Proteomes" id="UP000003729">
    <property type="component" value="Unassembled WGS sequence"/>
</dbReference>
<name>B6XD90_9GAMM</name>
<gene>
    <name evidence="2" type="ORF">PROVALCAL_01312</name>
</gene>
<dbReference type="Gene3D" id="1.10.10.10">
    <property type="entry name" value="Winged helix-like DNA-binding domain superfamily/Winged helix DNA-binding domain"/>
    <property type="match status" value="1"/>
</dbReference>